<keyword evidence="1" id="KW-0732">Signal</keyword>
<proteinExistence type="predicted"/>
<name>A0ABT3DY40_9XANT</name>
<dbReference type="EMBL" id="JANFWR010000021">
    <property type="protein sequence ID" value="MCW0400411.1"/>
    <property type="molecule type" value="Genomic_DNA"/>
</dbReference>
<sequence>MGRILDLVLFAGALLFLEQAQASQHFWVQPDGKGLKDVVVANDEGGGADGFYTYSFGKAMQRHASWNVGDFSHLNTPTPWSDFQASIDPNGYGSTSVQKQGAQATIHLHSYSLPNPSPMGWYYVGWNHQVNRRPWDSNQFGSDPKMCLEHSETVIDSYSEGAVFYNGVVLWLTDKNGRPFSYSIKTWDSRWPDIGISEGAYYDAGLSSYYVGSAYTEGRKYLSLMPFSHAVTGAKGEDLRWYGMCISKEQLALAIADMNAKNSDSQTQLDADTTGYQVTAVQLSSEIANLSTPKAQGGAGWYTSRFAGIYLYTDY</sequence>
<comment type="caution">
    <text evidence="2">The sequence shown here is derived from an EMBL/GenBank/DDBJ whole genome shotgun (WGS) entry which is preliminary data.</text>
</comment>
<keyword evidence="3" id="KW-1185">Reference proteome</keyword>
<evidence type="ECO:0000313" key="3">
    <source>
        <dbReference type="Proteomes" id="UP001320843"/>
    </source>
</evidence>
<gene>
    <name evidence="2" type="ORF">NB700_002967</name>
</gene>
<feature type="chain" id="PRO_5046389087" evidence="1">
    <location>
        <begin position="23"/>
        <end position="315"/>
    </location>
</feature>
<dbReference type="RefSeq" id="WP_148829741.1">
    <property type="nucleotide sequence ID" value="NZ_CP099530.1"/>
</dbReference>
<dbReference type="Proteomes" id="UP001320843">
    <property type="component" value="Unassembled WGS sequence"/>
</dbReference>
<accession>A0ABT3DY40</accession>
<protein>
    <submittedName>
        <fullName evidence="2">Uncharacterized protein</fullName>
    </submittedName>
</protein>
<reference evidence="2 3" key="1">
    <citation type="submission" date="2022-06" db="EMBL/GenBank/DDBJ databases">
        <title>Dynamics of rice microbiomes reveals core vertical transmitted seed endophytes.</title>
        <authorList>
            <person name="Liao K."/>
            <person name="Zhang X."/>
        </authorList>
    </citation>
    <scope>NUCLEOTIDE SEQUENCE [LARGE SCALE GENOMIC DNA]</scope>
    <source>
        <strain evidence="2 3">YT10-10-1</strain>
    </source>
</reference>
<evidence type="ECO:0000313" key="2">
    <source>
        <dbReference type="EMBL" id="MCW0400411.1"/>
    </source>
</evidence>
<evidence type="ECO:0000256" key="1">
    <source>
        <dbReference type="SAM" id="SignalP"/>
    </source>
</evidence>
<organism evidence="2 3">
    <name type="scientific">Xanthomonas sacchari</name>
    <dbReference type="NCBI Taxonomy" id="56458"/>
    <lineage>
        <taxon>Bacteria</taxon>
        <taxon>Pseudomonadati</taxon>
        <taxon>Pseudomonadota</taxon>
        <taxon>Gammaproteobacteria</taxon>
        <taxon>Lysobacterales</taxon>
        <taxon>Lysobacteraceae</taxon>
        <taxon>Xanthomonas</taxon>
    </lineage>
</organism>
<feature type="signal peptide" evidence="1">
    <location>
        <begin position="1"/>
        <end position="22"/>
    </location>
</feature>